<evidence type="ECO:0000256" key="1">
    <source>
        <dbReference type="SAM" id="MobiDB-lite"/>
    </source>
</evidence>
<dbReference type="Proteomes" id="UP000053257">
    <property type="component" value="Unassembled WGS sequence"/>
</dbReference>
<name>A0A0C3NS13_PHLG1</name>
<reference evidence="2 3" key="1">
    <citation type="journal article" date="2014" name="PLoS Genet.">
        <title>Analysis of the Phlebiopsis gigantea genome, transcriptome and secretome provides insight into its pioneer colonization strategies of wood.</title>
        <authorList>
            <person name="Hori C."/>
            <person name="Ishida T."/>
            <person name="Igarashi K."/>
            <person name="Samejima M."/>
            <person name="Suzuki H."/>
            <person name="Master E."/>
            <person name="Ferreira P."/>
            <person name="Ruiz-Duenas F.J."/>
            <person name="Held B."/>
            <person name="Canessa P."/>
            <person name="Larrondo L.F."/>
            <person name="Schmoll M."/>
            <person name="Druzhinina I.S."/>
            <person name="Kubicek C.P."/>
            <person name="Gaskell J.A."/>
            <person name="Kersten P."/>
            <person name="St John F."/>
            <person name="Glasner J."/>
            <person name="Sabat G."/>
            <person name="Splinter BonDurant S."/>
            <person name="Syed K."/>
            <person name="Yadav J."/>
            <person name="Mgbeahuruike A.C."/>
            <person name="Kovalchuk A."/>
            <person name="Asiegbu F.O."/>
            <person name="Lackner G."/>
            <person name="Hoffmeister D."/>
            <person name="Rencoret J."/>
            <person name="Gutierrez A."/>
            <person name="Sun H."/>
            <person name="Lindquist E."/>
            <person name="Barry K."/>
            <person name="Riley R."/>
            <person name="Grigoriev I.V."/>
            <person name="Henrissat B."/>
            <person name="Kues U."/>
            <person name="Berka R.M."/>
            <person name="Martinez A.T."/>
            <person name="Covert S.F."/>
            <person name="Blanchette R.A."/>
            <person name="Cullen D."/>
        </authorList>
    </citation>
    <scope>NUCLEOTIDE SEQUENCE [LARGE SCALE GENOMIC DNA]</scope>
    <source>
        <strain evidence="2 3">11061_1 CR5-6</strain>
    </source>
</reference>
<sequence>MLPQHTYPHTPTLHTALSLQLAHTITTMPFRFTNVHMAAPATPAAIDPWARPAKASAKAVKVRVPKSKRPAVAASPVIVRPPPRSSSLRPQQMVKAAHAGVSQVTLVPLSVAQKRSDIKYRMEAYEVEERRRDRFALQTGRPDPHCTHTDPRPWIATGTTGPGGVGPALSGSEVRRQNALPFRGPRDKYPVEAKRLTGETNMRMFSNG</sequence>
<evidence type="ECO:0000313" key="3">
    <source>
        <dbReference type="Proteomes" id="UP000053257"/>
    </source>
</evidence>
<protein>
    <submittedName>
        <fullName evidence="2">Uncharacterized protein</fullName>
    </submittedName>
</protein>
<feature type="region of interest" description="Disordered" evidence="1">
    <location>
        <begin position="138"/>
        <end position="169"/>
    </location>
</feature>
<feature type="compositionally biased region" description="Basic and acidic residues" evidence="1">
    <location>
        <begin position="142"/>
        <end position="151"/>
    </location>
</feature>
<dbReference type="HOGENOM" id="CLU_1321323_0_0_1"/>
<accession>A0A0C3NS13</accession>
<organism evidence="2 3">
    <name type="scientific">Phlebiopsis gigantea (strain 11061_1 CR5-6)</name>
    <name type="common">White-rot fungus</name>
    <name type="synonym">Peniophora gigantea</name>
    <dbReference type="NCBI Taxonomy" id="745531"/>
    <lineage>
        <taxon>Eukaryota</taxon>
        <taxon>Fungi</taxon>
        <taxon>Dikarya</taxon>
        <taxon>Basidiomycota</taxon>
        <taxon>Agaricomycotina</taxon>
        <taxon>Agaricomycetes</taxon>
        <taxon>Polyporales</taxon>
        <taxon>Phanerochaetaceae</taxon>
        <taxon>Phlebiopsis</taxon>
    </lineage>
</organism>
<keyword evidence="3" id="KW-1185">Reference proteome</keyword>
<dbReference type="AlphaFoldDB" id="A0A0C3NS13"/>
<evidence type="ECO:0000313" key="2">
    <source>
        <dbReference type="EMBL" id="KIP07994.1"/>
    </source>
</evidence>
<proteinExistence type="predicted"/>
<gene>
    <name evidence="2" type="ORF">PHLGIDRAFT_510661</name>
</gene>
<dbReference type="EMBL" id="KN840487">
    <property type="protein sequence ID" value="KIP07994.1"/>
    <property type="molecule type" value="Genomic_DNA"/>
</dbReference>